<feature type="compositionally biased region" description="Pro residues" evidence="3">
    <location>
        <begin position="255"/>
        <end position="271"/>
    </location>
</feature>
<dbReference type="PANTHER" id="PTHR32099">
    <property type="entry name" value="CYSTEINE-RICH REPEAT SECRETORY PROTEIN"/>
    <property type="match status" value="1"/>
</dbReference>
<dbReference type="Proteomes" id="UP001642487">
    <property type="component" value="Chromosome 8"/>
</dbReference>
<keyword evidence="7" id="KW-1185">Reference proteome</keyword>
<evidence type="ECO:0000256" key="4">
    <source>
        <dbReference type="SAM" id="SignalP"/>
    </source>
</evidence>
<name>A0ABP0Z7R7_9ROSI</name>
<dbReference type="PANTHER" id="PTHR32099:SF42">
    <property type="entry name" value="CYSTEINE-RICH RECEPTOR-LIKE PROTEIN KINASE 9-RELATED"/>
    <property type="match status" value="1"/>
</dbReference>
<evidence type="ECO:0000256" key="2">
    <source>
        <dbReference type="ARBA" id="ARBA00022737"/>
    </source>
</evidence>
<feature type="chain" id="PRO_5047521179" description="Gnk2-homologous domain-containing protein" evidence="4">
    <location>
        <begin position="19"/>
        <end position="310"/>
    </location>
</feature>
<feature type="domain" description="Gnk2-homologous" evidence="5">
    <location>
        <begin position="128"/>
        <end position="235"/>
    </location>
</feature>
<dbReference type="Gene3D" id="3.30.430.20">
    <property type="entry name" value="Gnk2 domain, C-X8-C-X2-C motif"/>
    <property type="match status" value="2"/>
</dbReference>
<dbReference type="PROSITE" id="PS51473">
    <property type="entry name" value="GNK2"/>
    <property type="match status" value="2"/>
</dbReference>
<feature type="region of interest" description="Disordered" evidence="3">
    <location>
        <begin position="247"/>
        <end position="285"/>
    </location>
</feature>
<dbReference type="InterPro" id="IPR038408">
    <property type="entry name" value="GNK2_sf"/>
</dbReference>
<feature type="signal peptide" evidence="4">
    <location>
        <begin position="1"/>
        <end position="18"/>
    </location>
</feature>
<evidence type="ECO:0000313" key="7">
    <source>
        <dbReference type="Proteomes" id="UP001642487"/>
    </source>
</evidence>
<evidence type="ECO:0000259" key="5">
    <source>
        <dbReference type="PROSITE" id="PS51473"/>
    </source>
</evidence>
<evidence type="ECO:0000256" key="3">
    <source>
        <dbReference type="SAM" id="MobiDB-lite"/>
    </source>
</evidence>
<accession>A0ABP0Z7R7</accession>
<protein>
    <recommendedName>
        <fullName evidence="5">Gnk2-homologous domain-containing protein</fullName>
    </recommendedName>
</protein>
<proteinExistence type="predicted"/>
<feature type="domain" description="Gnk2-homologous" evidence="5">
    <location>
        <begin position="23"/>
        <end position="122"/>
    </location>
</feature>
<keyword evidence="1 4" id="KW-0732">Signal</keyword>
<dbReference type="CDD" id="cd23509">
    <property type="entry name" value="Gnk2-like"/>
    <property type="match status" value="2"/>
</dbReference>
<dbReference type="EMBL" id="OZ021742">
    <property type="protein sequence ID" value="CAK9327351.1"/>
    <property type="molecule type" value="Genomic_DNA"/>
</dbReference>
<dbReference type="InterPro" id="IPR002902">
    <property type="entry name" value="GNK2"/>
</dbReference>
<reference evidence="6 7" key="1">
    <citation type="submission" date="2024-03" db="EMBL/GenBank/DDBJ databases">
        <authorList>
            <person name="Gkanogiannis A."/>
            <person name="Becerra Lopez-Lavalle L."/>
        </authorList>
    </citation>
    <scope>NUCLEOTIDE SEQUENCE [LARGE SCALE GENOMIC DNA]</scope>
</reference>
<evidence type="ECO:0000313" key="6">
    <source>
        <dbReference type="EMBL" id="CAK9327351.1"/>
    </source>
</evidence>
<dbReference type="Pfam" id="PF01657">
    <property type="entry name" value="Stress-antifung"/>
    <property type="match status" value="2"/>
</dbReference>
<feature type="compositionally biased region" description="Low complexity" evidence="3">
    <location>
        <begin position="272"/>
        <end position="285"/>
    </location>
</feature>
<sequence length="310" mass="33427">MEKLPVLLFFLSFLFIRGSPKLLMYPYRYCADTTLSPNSTFFSNLKTLSSFLSSNSSRKFYHKSSVPPAYGDFQCRGDLNATACRRCVATATSNSSQQYCPLSVGAVIWFDDCFLRYSNQSFFSVVAEQPSLVLINGDAIEEDVSEFDQIVGSALKDTVANASSRKGNLKFATKERSFRDATIYTLAQCTGDLSNSNCGKCLKNALLNFPDCCSGKKGARILFPSCTFRYELYPFYGGVSPSSVSIPPASAPAMSSPPEPSSPPAAPPPSPLSSSPSAPAPSTAAPPLLSGKLRVTVAMAMGIIVARYFL</sequence>
<gene>
    <name evidence="6" type="ORF">CITCOLO1_LOCUS19728</name>
</gene>
<keyword evidence="2" id="KW-0677">Repeat</keyword>
<evidence type="ECO:0000256" key="1">
    <source>
        <dbReference type="ARBA" id="ARBA00022729"/>
    </source>
</evidence>
<organism evidence="6 7">
    <name type="scientific">Citrullus colocynthis</name>
    <name type="common">colocynth</name>
    <dbReference type="NCBI Taxonomy" id="252529"/>
    <lineage>
        <taxon>Eukaryota</taxon>
        <taxon>Viridiplantae</taxon>
        <taxon>Streptophyta</taxon>
        <taxon>Embryophyta</taxon>
        <taxon>Tracheophyta</taxon>
        <taxon>Spermatophyta</taxon>
        <taxon>Magnoliopsida</taxon>
        <taxon>eudicotyledons</taxon>
        <taxon>Gunneridae</taxon>
        <taxon>Pentapetalae</taxon>
        <taxon>rosids</taxon>
        <taxon>fabids</taxon>
        <taxon>Cucurbitales</taxon>
        <taxon>Cucurbitaceae</taxon>
        <taxon>Benincaseae</taxon>
        <taxon>Citrullus</taxon>
    </lineage>
</organism>